<dbReference type="InterPro" id="IPR051237">
    <property type="entry name" value="Ferric-chelate_Red/DefProt"/>
</dbReference>
<dbReference type="AlphaFoldDB" id="A0A131XTS8"/>
<proteinExistence type="evidence at transcript level"/>
<feature type="domain" description="Reelin" evidence="2">
    <location>
        <begin position="16"/>
        <end position="163"/>
    </location>
</feature>
<dbReference type="CDD" id="cd08544">
    <property type="entry name" value="Reeler"/>
    <property type="match status" value="1"/>
</dbReference>
<evidence type="ECO:0000256" key="1">
    <source>
        <dbReference type="SAM" id="SignalP"/>
    </source>
</evidence>
<dbReference type="PANTHER" id="PTHR45828:SF48">
    <property type="entry name" value="PROTEIN, PUTATIVE-RELATED"/>
    <property type="match status" value="1"/>
</dbReference>
<dbReference type="PANTHER" id="PTHR45828">
    <property type="entry name" value="CYTOCHROME B561/FERRIC REDUCTASE TRANSMEMBRANE"/>
    <property type="match status" value="1"/>
</dbReference>
<dbReference type="Pfam" id="PF02014">
    <property type="entry name" value="Reeler"/>
    <property type="match status" value="1"/>
</dbReference>
<reference evidence="3" key="1">
    <citation type="submission" date="2016-02" db="EMBL/GenBank/DDBJ databases">
        <title>RNAseq analyses of the midgut from blood- or serum-fed Ixodes ricinus ticks.</title>
        <authorList>
            <person name="Perner J."/>
            <person name="Provaznik J."/>
            <person name="Schrenkova J."/>
            <person name="Urbanova V."/>
            <person name="Ribeiro J.M."/>
            <person name="Kopacek P."/>
        </authorList>
    </citation>
    <scope>NUCLEOTIDE SEQUENCE</scope>
    <source>
        <tissue evidence="3">Gut</tissue>
    </source>
</reference>
<evidence type="ECO:0000313" key="3">
    <source>
        <dbReference type="EMBL" id="JAP69732.1"/>
    </source>
</evidence>
<dbReference type="EMBL" id="GEFM01006064">
    <property type="protein sequence ID" value="JAP69732.1"/>
    <property type="molecule type" value="mRNA"/>
</dbReference>
<dbReference type="Gene3D" id="2.60.40.4060">
    <property type="entry name" value="Reeler domain"/>
    <property type="match status" value="1"/>
</dbReference>
<accession>A0A131XTS8</accession>
<evidence type="ECO:0000259" key="2">
    <source>
        <dbReference type="PROSITE" id="PS51019"/>
    </source>
</evidence>
<dbReference type="InterPro" id="IPR042307">
    <property type="entry name" value="Reeler_sf"/>
</dbReference>
<feature type="chain" id="PRO_5007284075" evidence="1">
    <location>
        <begin position="22"/>
        <end position="163"/>
    </location>
</feature>
<sequence length="163" mass="18121">MVPRTPTLSAMLLLWVGLCNGHATGADDEACKDLYPSHGYEAKSAAEGYAEGYRLVQDKVDYKPNDIITVTLYTVGPPFKAFLIKAFDEDEKDVGQFVQLGAHSRLMPNCSAVTHTHPEEKTNILAHWRAPKDRRGKVHFKATVLKAFSTFYHAMPSTLPEEA</sequence>
<feature type="signal peptide" evidence="1">
    <location>
        <begin position="1"/>
        <end position="21"/>
    </location>
</feature>
<protein>
    <submittedName>
        <fullName evidence="3">Putative secreted protein</fullName>
    </submittedName>
</protein>
<name>A0A131XTS8_IXORI</name>
<dbReference type="PROSITE" id="PS51019">
    <property type="entry name" value="REELIN"/>
    <property type="match status" value="1"/>
</dbReference>
<organism evidence="3">
    <name type="scientific">Ixodes ricinus</name>
    <name type="common">Common tick</name>
    <name type="synonym">Acarus ricinus</name>
    <dbReference type="NCBI Taxonomy" id="34613"/>
    <lineage>
        <taxon>Eukaryota</taxon>
        <taxon>Metazoa</taxon>
        <taxon>Ecdysozoa</taxon>
        <taxon>Arthropoda</taxon>
        <taxon>Chelicerata</taxon>
        <taxon>Arachnida</taxon>
        <taxon>Acari</taxon>
        <taxon>Parasitiformes</taxon>
        <taxon>Ixodida</taxon>
        <taxon>Ixodoidea</taxon>
        <taxon>Ixodidae</taxon>
        <taxon>Ixodinae</taxon>
        <taxon>Ixodes</taxon>
    </lineage>
</organism>
<keyword evidence="1" id="KW-0732">Signal</keyword>
<dbReference type="InterPro" id="IPR002861">
    <property type="entry name" value="Reeler_dom"/>
</dbReference>